<dbReference type="SUPFAM" id="SSF81383">
    <property type="entry name" value="F-box domain"/>
    <property type="match status" value="1"/>
</dbReference>
<feature type="domain" description="F-box" evidence="1">
    <location>
        <begin position="64"/>
        <end position="113"/>
    </location>
</feature>
<dbReference type="GO" id="GO:0003677">
    <property type="term" value="F:DNA binding"/>
    <property type="evidence" value="ECO:0007669"/>
    <property type="project" value="InterPro"/>
</dbReference>
<dbReference type="SUPFAM" id="SSF141255">
    <property type="entry name" value="YccV-like"/>
    <property type="match status" value="1"/>
</dbReference>
<dbReference type="NCBIfam" id="TIGR02097">
    <property type="entry name" value="yccV"/>
    <property type="match status" value="1"/>
</dbReference>
<proteinExistence type="predicted"/>
<dbReference type="Proteomes" id="UP000076858">
    <property type="component" value="Unassembled WGS sequence"/>
</dbReference>
<dbReference type="PROSITE" id="PS50181">
    <property type="entry name" value="FBOX"/>
    <property type="match status" value="1"/>
</dbReference>
<dbReference type="Pfam" id="PF13369">
    <property type="entry name" value="Transglut_core2"/>
    <property type="match status" value="1"/>
</dbReference>
<dbReference type="AlphaFoldDB" id="A0A164RI17"/>
<gene>
    <name evidence="2" type="ORF">APZ42_027342</name>
</gene>
<keyword evidence="3" id="KW-1185">Reference proteome</keyword>
<dbReference type="Gene3D" id="2.30.30.390">
    <property type="entry name" value="Hemimethylated DNA-binding domain"/>
    <property type="match status" value="1"/>
</dbReference>
<dbReference type="OrthoDB" id="28868at2759"/>
<name>A0A164RI17_9CRUS</name>
<comment type="caution">
    <text evidence="2">The sequence shown here is derived from an EMBL/GenBank/DDBJ whole genome shotgun (WGS) entry which is preliminary data.</text>
</comment>
<dbReference type="STRING" id="35525.A0A164RI17"/>
<protein>
    <submittedName>
        <fullName evidence="2">Putative F-box only protein</fullName>
    </submittedName>
</protein>
<sequence length="670" mass="77704">MIPRMAIFYTRTQAADESESYSRQVEKAGIFSIVLSISIKVGIKRKLLCCGFSVDNKIRSCQFKMDIISFPNEVLCQILAYNNIEISDLHHLMLTCHRFHNLIRNSNEIWRQKFMIRWPRLHNELRNTENEMPWPEMVALRLKVVKYVEKALENFSAVSYPIGQPPIKLMDKLILGDSSFVLSAQFVEDELRELIYHHTHMLNENLTSRFYANQALGYVRRCRIQTMWQNFKAKPESEKSLLEGAMLISQWGQIDQEHLTSLSEVETILESIAQRVRQLADMKRDAIDAKTAIDDPRTVRKILNCLNQVLYDEMGFQGNKEDYYAHDNSYIDKVLQTRRGIPITLCIIYHEVAKRLGIQCEPVSFPQHFLLRWREHPHREAADSYTFIDAFNNGASHQPRSCPALIGQPRPNIHREAYSAVPAEQVFQRMVNNLIQCSRVHDDRPDSRRDDQRLRNQLHFSRLACVISPGQTPSVVAYAELCAFLGVQLEEAIQLLLSDEFSDEWTRVDFEPGHWERVRQITYTKCARKLSEQQSQTKNTAACHRPSSMRYAVGLVMRYSVGEELLRHTYTCVIVSWDAKCQASDEWISRMTRNLIRGRDQPFYYVLTEDGNAGYVAEDHLELHPGGAIINHADVGLHFEYFDGRRYIPNAAKRAEYPEDEVVALSLIEQ</sequence>
<accession>A0A164RI17</accession>
<dbReference type="EMBL" id="LRGB01002190">
    <property type="protein sequence ID" value="KZS08675.1"/>
    <property type="molecule type" value="Genomic_DNA"/>
</dbReference>
<dbReference type="Pfam" id="PF08755">
    <property type="entry name" value="YccV-like"/>
    <property type="match status" value="1"/>
</dbReference>
<dbReference type="PANTHER" id="PTHR31350">
    <property type="entry name" value="SI:DKEY-261L7.2"/>
    <property type="match status" value="1"/>
</dbReference>
<dbReference type="Gene3D" id="1.20.1280.50">
    <property type="match status" value="1"/>
</dbReference>
<dbReference type="InterPro" id="IPR032698">
    <property type="entry name" value="SirB1_N"/>
</dbReference>
<evidence type="ECO:0000313" key="3">
    <source>
        <dbReference type="Proteomes" id="UP000076858"/>
    </source>
</evidence>
<dbReference type="InterPro" id="IPR036623">
    <property type="entry name" value="Hemimethylated_DNA-bd_sf"/>
</dbReference>
<dbReference type="InterPro" id="IPR001810">
    <property type="entry name" value="F-box_dom"/>
</dbReference>
<evidence type="ECO:0000259" key="1">
    <source>
        <dbReference type="PROSITE" id="PS50181"/>
    </source>
</evidence>
<dbReference type="InterPro" id="IPR036047">
    <property type="entry name" value="F-box-like_dom_sf"/>
</dbReference>
<reference evidence="2 3" key="1">
    <citation type="submission" date="2016-03" db="EMBL/GenBank/DDBJ databases">
        <title>EvidentialGene: Evidence-directed Construction of Genes on Genomes.</title>
        <authorList>
            <person name="Gilbert D.G."/>
            <person name="Choi J.-H."/>
            <person name="Mockaitis K."/>
            <person name="Colbourne J."/>
            <person name="Pfrender M."/>
        </authorList>
    </citation>
    <scope>NUCLEOTIDE SEQUENCE [LARGE SCALE GENOMIC DNA]</scope>
    <source>
        <strain evidence="2 3">Xinb3</strain>
        <tissue evidence="2">Complete organism</tissue>
    </source>
</reference>
<dbReference type="PANTHER" id="PTHR31350:SF21">
    <property type="entry name" value="F-BOX ONLY PROTEIN 21"/>
    <property type="match status" value="1"/>
</dbReference>
<dbReference type="InterPro" id="IPR011722">
    <property type="entry name" value="Hemimethylated_DNA-bd_dom"/>
</dbReference>
<dbReference type="Pfam" id="PF12937">
    <property type="entry name" value="F-box-like"/>
    <property type="match status" value="1"/>
</dbReference>
<organism evidence="2 3">
    <name type="scientific">Daphnia magna</name>
    <dbReference type="NCBI Taxonomy" id="35525"/>
    <lineage>
        <taxon>Eukaryota</taxon>
        <taxon>Metazoa</taxon>
        <taxon>Ecdysozoa</taxon>
        <taxon>Arthropoda</taxon>
        <taxon>Crustacea</taxon>
        <taxon>Branchiopoda</taxon>
        <taxon>Diplostraca</taxon>
        <taxon>Cladocera</taxon>
        <taxon>Anomopoda</taxon>
        <taxon>Daphniidae</taxon>
        <taxon>Daphnia</taxon>
    </lineage>
</organism>
<evidence type="ECO:0000313" key="2">
    <source>
        <dbReference type="EMBL" id="KZS08675.1"/>
    </source>
</evidence>
<dbReference type="SMART" id="SM00992">
    <property type="entry name" value="YccV-like"/>
    <property type="match status" value="1"/>
</dbReference>